<dbReference type="STRING" id="80972.ENSAOCP00000006384"/>
<evidence type="ECO:0000256" key="2">
    <source>
        <dbReference type="ARBA" id="ARBA00006843"/>
    </source>
</evidence>
<keyword evidence="7" id="KW-1185">Reference proteome</keyword>
<reference evidence="6 7" key="1">
    <citation type="submission" date="2022-01" db="EMBL/GenBank/DDBJ databases">
        <title>A chromosome-scale genome assembly of the false clownfish, Amphiprion ocellaris.</title>
        <authorList>
            <person name="Ryu T."/>
        </authorList>
    </citation>
    <scope>NUCLEOTIDE SEQUENCE [LARGE SCALE GENOMIC DNA]</scope>
</reference>
<evidence type="ECO:0000256" key="4">
    <source>
        <dbReference type="ARBA" id="ARBA00022989"/>
    </source>
</evidence>
<dbReference type="InterPro" id="IPR007593">
    <property type="entry name" value="CD225/Dispanin_fam"/>
</dbReference>
<organism evidence="6 7">
    <name type="scientific">Amphiprion ocellaris</name>
    <name type="common">Clown anemonefish</name>
    <dbReference type="NCBI Taxonomy" id="80972"/>
    <lineage>
        <taxon>Eukaryota</taxon>
        <taxon>Metazoa</taxon>
        <taxon>Chordata</taxon>
        <taxon>Craniata</taxon>
        <taxon>Vertebrata</taxon>
        <taxon>Euteleostomi</taxon>
        <taxon>Actinopterygii</taxon>
        <taxon>Neopterygii</taxon>
        <taxon>Teleostei</taxon>
        <taxon>Neoteleostei</taxon>
        <taxon>Acanthomorphata</taxon>
        <taxon>Ovalentaria</taxon>
        <taxon>Pomacentridae</taxon>
        <taxon>Amphiprion</taxon>
    </lineage>
</organism>
<comment type="similarity">
    <text evidence="2">Belongs to the CD225/Dispanin family.</text>
</comment>
<comment type="subcellular location">
    <subcellularLocation>
        <location evidence="1">Membrane</location>
    </subcellularLocation>
</comment>
<dbReference type="PANTHER" id="PTHR13999:SF31">
    <property type="entry name" value="IFITM1-RELATED"/>
    <property type="match status" value="1"/>
</dbReference>
<keyword evidence="4" id="KW-1133">Transmembrane helix</keyword>
<dbReference type="AlphaFoldDB" id="A0A3Q1B0S4"/>
<evidence type="ECO:0000256" key="5">
    <source>
        <dbReference type="ARBA" id="ARBA00023136"/>
    </source>
</evidence>
<keyword evidence="5" id="KW-0472">Membrane</keyword>
<dbReference type="InterPro" id="IPR051517">
    <property type="entry name" value="IFITM_antiviral_protein"/>
</dbReference>
<reference evidence="6" key="2">
    <citation type="submission" date="2025-08" db="UniProtKB">
        <authorList>
            <consortium name="Ensembl"/>
        </authorList>
    </citation>
    <scope>IDENTIFICATION</scope>
</reference>
<dbReference type="PANTHER" id="PTHR13999">
    <property type="entry name" value="INTERFERON INDUCIBLE TRANSMEMBRANE PROTEIN"/>
    <property type="match status" value="1"/>
</dbReference>
<reference evidence="6" key="3">
    <citation type="submission" date="2025-09" db="UniProtKB">
        <authorList>
            <consortium name="Ensembl"/>
        </authorList>
    </citation>
    <scope>IDENTIFICATION</scope>
</reference>
<dbReference type="GO" id="GO:0005886">
    <property type="term" value="C:plasma membrane"/>
    <property type="evidence" value="ECO:0007669"/>
    <property type="project" value="TreeGrafter"/>
</dbReference>
<proteinExistence type="inferred from homology"/>
<dbReference type="Pfam" id="PF04505">
    <property type="entry name" value="CD225"/>
    <property type="match status" value="1"/>
</dbReference>
<evidence type="ECO:0000313" key="7">
    <source>
        <dbReference type="Proteomes" id="UP001501940"/>
    </source>
</evidence>
<dbReference type="OMA" id="PWPTVIN"/>
<protein>
    <submittedName>
        <fullName evidence="6">Uncharacterized protein</fullName>
    </submittedName>
</protein>
<dbReference type="GeneTree" id="ENSGT00940000177257"/>
<evidence type="ECO:0000313" key="6">
    <source>
        <dbReference type="Ensembl" id="ENSAOCP00000006384.2"/>
    </source>
</evidence>
<dbReference type="Proteomes" id="UP001501940">
    <property type="component" value="Chromosome 3"/>
</dbReference>
<evidence type="ECO:0000256" key="3">
    <source>
        <dbReference type="ARBA" id="ARBA00022692"/>
    </source>
</evidence>
<name>A0A3Q1B0S4_AMPOC</name>
<dbReference type="Ensembl" id="ENSAOCT00000004701.2">
    <property type="protein sequence ID" value="ENSAOCP00000006384.2"/>
    <property type="gene ID" value="ENSAOCG00000010000.2"/>
</dbReference>
<evidence type="ECO:0000256" key="1">
    <source>
        <dbReference type="ARBA" id="ARBA00004370"/>
    </source>
</evidence>
<accession>A0A3Q1B0S4</accession>
<sequence length="197" mass="22650">MCVFFVFFLNQRHHKCKCVTIGFAQLVLLPCPNTLKQESKFAGTRHFFNRFLHTPPQSAAELRAMNPQGYPSASAPLQGVQYGQPEGPGMVQYTTVNVVAEPPKDHIIWSIFSFVHMNPCCLGLAALIHSVKYSLVVPGQRPEDGWRSGRGPTLWFHCSFPQHRRHRPDLPHCPDFHYCIQRDCWTDQFFHSQKFQL</sequence>
<keyword evidence="3" id="KW-0812">Transmembrane</keyword>